<gene>
    <name evidence="1" type="ORF">K234311028_04700</name>
</gene>
<reference evidence="1 2" key="1">
    <citation type="submission" date="2022-09" db="EMBL/GenBank/DDBJ databases">
        <title>complete genome sequences of Clostridium tetani str. KHSU-234311-028 isolated from soil.</title>
        <authorList>
            <person name="Sekizuka T."/>
            <person name="Shitada C."/>
            <person name="Takahashi M."/>
            <person name="Kuroda M."/>
        </authorList>
    </citation>
    <scope>NUCLEOTIDE SEQUENCE [LARGE SCALE GENOMIC DNA]</scope>
    <source>
        <strain evidence="1 2">KHSU-234311-028</strain>
    </source>
</reference>
<evidence type="ECO:0000313" key="2">
    <source>
        <dbReference type="Proteomes" id="UP001321763"/>
    </source>
</evidence>
<dbReference type="Proteomes" id="UP001321763">
    <property type="component" value="Chromosome"/>
</dbReference>
<name>A0ABC8E9G6_CLOTA</name>
<protein>
    <submittedName>
        <fullName evidence="1">Uncharacterized protein</fullName>
    </submittedName>
</protein>
<proteinExistence type="predicted"/>
<accession>A0ABC8E9G6</accession>
<dbReference type="RefSeq" id="WP_164967977.1">
    <property type="nucleotide sequence ID" value="NZ_AP026806.1"/>
</dbReference>
<dbReference type="EMBL" id="AP026818">
    <property type="protein sequence ID" value="BDR80224.1"/>
    <property type="molecule type" value="Genomic_DNA"/>
</dbReference>
<dbReference type="AlphaFoldDB" id="A0ABC8E9G6"/>
<evidence type="ECO:0000313" key="1">
    <source>
        <dbReference type="EMBL" id="BDR80224.1"/>
    </source>
</evidence>
<organism evidence="1 2">
    <name type="scientific">Clostridium tetani</name>
    <dbReference type="NCBI Taxonomy" id="1513"/>
    <lineage>
        <taxon>Bacteria</taxon>
        <taxon>Bacillati</taxon>
        <taxon>Bacillota</taxon>
        <taxon>Clostridia</taxon>
        <taxon>Eubacteriales</taxon>
        <taxon>Clostridiaceae</taxon>
        <taxon>Clostridium</taxon>
    </lineage>
</organism>
<sequence>MKIETTAMTKTYKVPLLLDFYNNGDFTLKVNEEEIYLSFKEFYKKPSNAIDLIRDKNGENYKEWEREEYLKIAKNPRKAFINTVKEFFIDKGQTYEIIDELEDYVKNKYFISHF</sequence>